<sequence length="201" mass="22402">MLLQINVTELGSFLKYGVTGLSAIAFILSYFLLFRESSRPKPRPEIIKTIRLFMWVTVILGVVSGVSSILKPHLSDDTMVMSKPKKTSPKKTVSHNSLASMSDEYTIEIFYETPKKALAQDLADVLKDKTSYEVKVSALSTSKKSSLKITSCQIRHELQESKIAGKLKSIAENVLQDDGVEFKLKQITSSSPNYVSMFVCK</sequence>
<gene>
    <name evidence="2" type="ORF">QM480_17350</name>
</gene>
<keyword evidence="3" id="KW-1185">Reference proteome</keyword>
<keyword evidence="1" id="KW-1133">Transmembrane helix</keyword>
<accession>A0ABT6YRN4</accession>
<feature type="transmembrane region" description="Helical" evidence="1">
    <location>
        <begin position="52"/>
        <end position="70"/>
    </location>
</feature>
<evidence type="ECO:0000313" key="3">
    <source>
        <dbReference type="Proteomes" id="UP001236569"/>
    </source>
</evidence>
<comment type="caution">
    <text evidence="2">The sequence shown here is derived from an EMBL/GenBank/DDBJ whole genome shotgun (WGS) entry which is preliminary data.</text>
</comment>
<dbReference type="EMBL" id="JASHID010000014">
    <property type="protein sequence ID" value="MDI9866112.1"/>
    <property type="molecule type" value="Genomic_DNA"/>
</dbReference>
<dbReference type="Proteomes" id="UP001236569">
    <property type="component" value="Unassembled WGS sequence"/>
</dbReference>
<reference evidence="2 3" key="1">
    <citation type="submission" date="2023-05" db="EMBL/GenBank/DDBJ databases">
        <title>Novel species of genus Flectobacillus isolated from stream in China.</title>
        <authorList>
            <person name="Lu H."/>
        </authorList>
    </citation>
    <scope>NUCLEOTIDE SEQUENCE [LARGE SCALE GENOMIC DNA]</scope>
    <source>
        <strain evidence="2 3">DC10W</strain>
    </source>
</reference>
<dbReference type="RefSeq" id="WP_283371001.1">
    <property type="nucleotide sequence ID" value="NZ_JASHID010000014.1"/>
</dbReference>
<protein>
    <submittedName>
        <fullName evidence="2">Uncharacterized protein</fullName>
    </submittedName>
</protein>
<proteinExistence type="predicted"/>
<evidence type="ECO:0000256" key="1">
    <source>
        <dbReference type="SAM" id="Phobius"/>
    </source>
</evidence>
<organism evidence="2 3">
    <name type="scientific">Flectobacillus longus</name>
    <dbReference type="NCBI Taxonomy" id="2984207"/>
    <lineage>
        <taxon>Bacteria</taxon>
        <taxon>Pseudomonadati</taxon>
        <taxon>Bacteroidota</taxon>
        <taxon>Cytophagia</taxon>
        <taxon>Cytophagales</taxon>
        <taxon>Flectobacillaceae</taxon>
        <taxon>Flectobacillus</taxon>
    </lineage>
</organism>
<feature type="transmembrane region" description="Helical" evidence="1">
    <location>
        <begin position="12"/>
        <end position="32"/>
    </location>
</feature>
<keyword evidence="1" id="KW-0472">Membrane</keyword>
<keyword evidence="1" id="KW-0812">Transmembrane</keyword>
<evidence type="ECO:0000313" key="2">
    <source>
        <dbReference type="EMBL" id="MDI9866112.1"/>
    </source>
</evidence>
<name>A0ABT6YRN4_9BACT</name>